<dbReference type="PANTHER" id="PTHR47172:SF6">
    <property type="entry name" value="GATA-TYPE DOMAIN-CONTAINING PROTEIN"/>
    <property type="match status" value="1"/>
</dbReference>
<evidence type="ECO:0000256" key="6">
    <source>
        <dbReference type="ARBA" id="ARBA00023163"/>
    </source>
</evidence>
<keyword evidence="3" id="KW-0862">Zinc</keyword>
<dbReference type="CDD" id="cd00202">
    <property type="entry name" value="ZnF_GATA"/>
    <property type="match status" value="1"/>
</dbReference>
<evidence type="ECO:0000313" key="12">
    <source>
        <dbReference type="EMBL" id="MBA0589856.1"/>
    </source>
</evidence>
<evidence type="ECO:0000256" key="5">
    <source>
        <dbReference type="ARBA" id="ARBA00023125"/>
    </source>
</evidence>
<dbReference type="PANTHER" id="PTHR47172">
    <property type="entry name" value="OS01G0976800 PROTEIN"/>
    <property type="match status" value="1"/>
</dbReference>
<gene>
    <name evidence="11" type="ORF">B456_007G125000</name>
    <name evidence="12" type="ORF">Gorai_018583</name>
</gene>
<dbReference type="AlphaFoldDB" id="A0A0D2SC65"/>
<dbReference type="Proteomes" id="UP000593578">
    <property type="component" value="Unassembled WGS sequence"/>
</dbReference>
<evidence type="ECO:0000256" key="7">
    <source>
        <dbReference type="ARBA" id="ARBA00024019"/>
    </source>
</evidence>
<dbReference type="OrthoDB" id="2162994at2759"/>
<keyword evidence="1" id="KW-0479">Metal-binding</keyword>
<name>A0A0D2SC65_GOSRA</name>
<dbReference type="Gene3D" id="3.30.50.10">
    <property type="entry name" value="Erythroid Transcription Factor GATA-1, subunit A"/>
    <property type="match status" value="1"/>
</dbReference>
<dbReference type="SMR" id="A0A0D2SC65"/>
<dbReference type="Proteomes" id="UP000032304">
    <property type="component" value="Chromosome 7"/>
</dbReference>
<dbReference type="SUPFAM" id="SSF57716">
    <property type="entry name" value="Glucocorticoid receptor-like (DNA-binding domain)"/>
    <property type="match status" value="1"/>
</dbReference>
<keyword evidence="6" id="KW-0804">Transcription</keyword>
<sequence>MNILQQSEFKETNKRCVDCSTTRTPLWRGGPAGPRSLCNACGIRYRKKNRALLGLNRESRSEKSKRGIEVRRSGIKLKSFGREVGVQHMVGNRELKSKLREEEEAAFLLMALSCGYVYA</sequence>
<reference evidence="12" key="3">
    <citation type="submission" date="2020-04" db="EMBL/GenBank/DDBJ databases">
        <authorList>
            <person name="Grover C.E."/>
            <person name="Arick M.A. II"/>
            <person name="Thrash A."/>
            <person name="Conover J.L."/>
            <person name="Sanders W.S."/>
            <person name="Peterson D.G."/>
            <person name="Scheffler J.A."/>
            <person name="Scheffler B.E."/>
            <person name="Wendel J.F."/>
        </authorList>
    </citation>
    <scope>NUCLEOTIDE SEQUENCE</scope>
    <source>
        <strain evidence="12">8</strain>
        <tissue evidence="12">Leaf</tissue>
    </source>
</reference>
<dbReference type="GO" id="GO:0043565">
    <property type="term" value="F:sequence-specific DNA binding"/>
    <property type="evidence" value="ECO:0007669"/>
    <property type="project" value="InterPro"/>
</dbReference>
<comment type="function">
    <text evidence="8">Transcriptional regulator that specifically binds 5'-GATA-3' or 5'-GAT-3' motifs within gene promoters.</text>
</comment>
<dbReference type="Pfam" id="PF00320">
    <property type="entry name" value="GATA"/>
    <property type="match status" value="1"/>
</dbReference>
<organism evidence="11 13">
    <name type="scientific">Gossypium raimondii</name>
    <name type="common">Peruvian cotton</name>
    <name type="synonym">Gossypium klotzschianum subsp. raimondii</name>
    <dbReference type="NCBI Taxonomy" id="29730"/>
    <lineage>
        <taxon>Eukaryota</taxon>
        <taxon>Viridiplantae</taxon>
        <taxon>Streptophyta</taxon>
        <taxon>Embryophyta</taxon>
        <taxon>Tracheophyta</taxon>
        <taxon>Spermatophyta</taxon>
        <taxon>Magnoliopsida</taxon>
        <taxon>eudicotyledons</taxon>
        <taxon>Gunneridae</taxon>
        <taxon>Pentapetalae</taxon>
        <taxon>rosids</taxon>
        <taxon>malvids</taxon>
        <taxon>Malvales</taxon>
        <taxon>Malvaceae</taxon>
        <taxon>Malvoideae</taxon>
        <taxon>Gossypium</taxon>
    </lineage>
</organism>
<dbReference type="InterPro" id="IPR013088">
    <property type="entry name" value="Znf_NHR/GATA"/>
</dbReference>
<proteinExistence type="inferred from homology"/>
<dbReference type="GO" id="GO:0006355">
    <property type="term" value="P:regulation of DNA-templated transcription"/>
    <property type="evidence" value="ECO:0007669"/>
    <property type="project" value="InterPro"/>
</dbReference>
<keyword evidence="4" id="KW-0805">Transcription regulation</keyword>
<protein>
    <recommendedName>
        <fullName evidence="10">GATA-type domain-containing protein</fullName>
    </recommendedName>
</protein>
<dbReference type="GO" id="GO:0008270">
    <property type="term" value="F:zinc ion binding"/>
    <property type="evidence" value="ECO:0007669"/>
    <property type="project" value="UniProtKB-KW"/>
</dbReference>
<evidence type="ECO:0000256" key="3">
    <source>
        <dbReference type="ARBA" id="ARBA00022833"/>
    </source>
</evidence>
<dbReference type="STRING" id="29730.A0A0D2SC65"/>
<keyword evidence="5" id="KW-0238">DNA-binding</keyword>
<evidence type="ECO:0000313" key="14">
    <source>
        <dbReference type="Proteomes" id="UP000593578"/>
    </source>
</evidence>
<feature type="domain" description="GATA-type" evidence="10">
    <location>
        <begin position="10"/>
        <end position="46"/>
    </location>
</feature>
<evidence type="ECO:0000256" key="1">
    <source>
        <dbReference type="ARBA" id="ARBA00022723"/>
    </source>
</evidence>
<evidence type="ECO:0000256" key="4">
    <source>
        <dbReference type="ARBA" id="ARBA00023015"/>
    </source>
</evidence>
<accession>A0A0D2SC65</accession>
<dbReference type="SMART" id="SM00401">
    <property type="entry name" value="ZnF_GATA"/>
    <property type="match status" value="1"/>
</dbReference>
<dbReference type="EMBL" id="CM001746">
    <property type="protein sequence ID" value="KJB41869.1"/>
    <property type="molecule type" value="Genomic_DNA"/>
</dbReference>
<dbReference type="InterPro" id="IPR000679">
    <property type="entry name" value="Znf_GATA"/>
</dbReference>
<comment type="similarity">
    <text evidence="7">Belongs to the type IV zinc-finger family. Class B subfamily.</text>
</comment>
<dbReference type="eggNOG" id="KOG1601">
    <property type="taxonomic scope" value="Eukaryota"/>
</dbReference>
<evidence type="ECO:0000256" key="2">
    <source>
        <dbReference type="ARBA" id="ARBA00022771"/>
    </source>
</evidence>
<evidence type="ECO:0000313" key="11">
    <source>
        <dbReference type="EMBL" id="KJB41869.1"/>
    </source>
</evidence>
<dbReference type="KEGG" id="gra:105802985"/>
<evidence type="ECO:0000256" key="8">
    <source>
        <dbReference type="ARBA" id="ARBA00037539"/>
    </source>
</evidence>
<dbReference type="EMBL" id="JABEZZ010000007">
    <property type="protein sequence ID" value="MBA0589856.1"/>
    <property type="molecule type" value="Genomic_DNA"/>
</dbReference>
<evidence type="ECO:0000259" key="10">
    <source>
        <dbReference type="PROSITE" id="PS50114"/>
    </source>
</evidence>
<dbReference type="OMA" id="HRMVGKQ"/>
<evidence type="ECO:0000313" key="13">
    <source>
        <dbReference type="Proteomes" id="UP000032304"/>
    </source>
</evidence>
<reference evidence="12 14" key="2">
    <citation type="journal article" date="2019" name="Genome Biol. Evol.">
        <title>Insights into the evolution of the New World diploid cottons (Gossypium, subgenus Houzingenia) based on genome sequencing.</title>
        <authorList>
            <person name="Grover C.E."/>
            <person name="Arick M.A. 2nd"/>
            <person name="Thrash A."/>
            <person name="Conover J.L."/>
            <person name="Sanders W.S."/>
            <person name="Peterson D.G."/>
            <person name="Frelichowski J.E."/>
            <person name="Scheffler J.A."/>
            <person name="Scheffler B.E."/>
            <person name="Wendel J.F."/>
        </authorList>
    </citation>
    <scope>NUCLEOTIDE SEQUENCE [LARGE SCALE GENOMIC DNA]</scope>
    <source>
        <strain evidence="12">8</strain>
        <tissue evidence="12">Leaf</tissue>
    </source>
</reference>
<keyword evidence="13" id="KW-1185">Reference proteome</keyword>
<evidence type="ECO:0000256" key="9">
    <source>
        <dbReference type="PROSITE-ProRule" id="PRU00094"/>
    </source>
</evidence>
<dbReference type="PROSITE" id="PS50114">
    <property type="entry name" value="GATA_ZN_FINGER_2"/>
    <property type="match status" value="1"/>
</dbReference>
<dbReference type="PROSITE" id="PS00344">
    <property type="entry name" value="GATA_ZN_FINGER_1"/>
    <property type="match status" value="1"/>
</dbReference>
<reference evidence="11 13" key="1">
    <citation type="journal article" date="2012" name="Nature">
        <title>Repeated polyploidization of Gossypium genomes and the evolution of spinnable cotton fibres.</title>
        <authorList>
            <person name="Paterson A.H."/>
            <person name="Wendel J.F."/>
            <person name="Gundlach H."/>
            <person name="Guo H."/>
            <person name="Jenkins J."/>
            <person name="Jin D."/>
            <person name="Llewellyn D."/>
            <person name="Showmaker K.C."/>
            <person name="Shu S."/>
            <person name="Udall J."/>
            <person name="Yoo M.J."/>
            <person name="Byers R."/>
            <person name="Chen W."/>
            <person name="Doron-Faigenboim A."/>
            <person name="Duke M.V."/>
            <person name="Gong L."/>
            <person name="Grimwood J."/>
            <person name="Grover C."/>
            <person name="Grupp K."/>
            <person name="Hu G."/>
            <person name="Lee T.H."/>
            <person name="Li J."/>
            <person name="Lin L."/>
            <person name="Liu T."/>
            <person name="Marler B.S."/>
            <person name="Page J.T."/>
            <person name="Roberts A.W."/>
            <person name="Romanel E."/>
            <person name="Sanders W.S."/>
            <person name="Szadkowski E."/>
            <person name="Tan X."/>
            <person name="Tang H."/>
            <person name="Xu C."/>
            <person name="Wang J."/>
            <person name="Wang Z."/>
            <person name="Zhang D."/>
            <person name="Zhang L."/>
            <person name="Ashrafi H."/>
            <person name="Bedon F."/>
            <person name="Bowers J.E."/>
            <person name="Brubaker C.L."/>
            <person name="Chee P.W."/>
            <person name="Das S."/>
            <person name="Gingle A.R."/>
            <person name="Haigler C.H."/>
            <person name="Harker D."/>
            <person name="Hoffmann L.V."/>
            <person name="Hovav R."/>
            <person name="Jones D.C."/>
            <person name="Lemke C."/>
            <person name="Mansoor S."/>
            <person name="ur Rahman M."/>
            <person name="Rainville L.N."/>
            <person name="Rambani A."/>
            <person name="Reddy U.K."/>
            <person name="Rong J.K."/>
            <person name="Saranga Y."/>
            <person name="Scheffler B.E."/>
            <person name="Scheffler J.A."/>
            <person name="Stelly D.M."/>
            <person name="Triplett B.A."/>
            <person name="Van Deynze A."/>
            <person name="Vaslin M.F."/>
            <person name="Waghmare V.N."/>
            <person name="Walford S.A."/>
            <person name="Wright R.J."/>
            <person name="Zaki E.A."/>
            <person name="Zhang T."/>
            <person name="Dennis E.S."/>
            <person name="Mayer K.F."/>
            <person name="Peterson D.G."/>
            <person name="Rokhsar D.S."/>
            <person name="Wang X."/>
            <person name="Schmutz J."/>
        </authorList>
    </citation>
    <scope>NUCLEOTIDE SEQUENCE [LARGE SCALE GENOMIC DNA]</scope>
</reference>
<keyword evidence="2 9" id="KW-0863">Zinc-finger</keyword>
<dbReference type="Gramene" id="KJB41869">
    <property type="protein sequence ID" value="KJB41869"/>
    <property type="gene ID" value="B456_007G125000"/>
</dbReference>